<dbReference type="GO" id="GO:0005835">
    <property type="term" value="C:fatty acid synthase complex"/>
    <property type="evidence" value="ECO:0007669"/>
    <property type="project" value="InterPro"/>
</dbReference>
<dbReference type="AlphaFoldDB" id="A0A7Z2YD66"/>
<gene>
    <name evidence="2" type="ORF">GT360_05410</name>
</gene>
<organism evidence="2 3">
    <name type="scientific">Vibrio astriarenae</name>
    <dbReference type="NCBI Taxonomy" id="1481923"/>
    <lineage>
        <taxon>Bacteria</taxon>
        <taxon>Pseudomonadati</taxon>
        <taxon>Pseudomonadota</taxon>
        <taxon>Gammaproteobacteria</taxon>
        <taxon>Vibrionales</taxon>
        <taxon>Vibrionaceae</taxon>
        <taxon>Vibrio</taxon>
    </lineage>
</organism>
<dbReference type="InterPro" id="IPR029069">
    <property type="entry name" value="HotDog_dom_sf"/>
</dbReference>
<sequence>MLVLSTMPSYRRELLKALFKRTKPSSCSFDKLQVSLSHIRIDTRQLSRYNRYFAFNDNEIPLPFWFVFSQPAQLALFNLPQFPASVVGLVHTGLVIEKHRPGQVDDEYQVSLSVQSCEKTDKGLKVSLHIVIQSNGEKVVSIQSDYLSPSCDRKRGKPKSNAQPFDTSEARKVEYDVRKARKYARISGDYNPIHLSSALARLFGFRQPILHGMYSVASLYAYSYKRNVGSDKQMRVKFKRPLFLPQSAYILQMDTRGYLINSDGKACVEMVW</sequence>
<dbReference type="GO" id="GO:0006633">
    <property type="term" value="P:fatty acid biosynthetic process"/>
    <property type="evidence" value="ECO:0007669"/>
    <property type="project" value="InterPro"/>
</dbReference>
<reference evidence="2 3" key="1">
    <citation type="submission" date="2020-01" db="EMBL/GenBank/DDBJ databases">
        <title>Whole genome and functional gene identification of agarase of Vibrio HN897.</title>
        <authorList>
            <person name="Liu Y."/>
            <person name="Zhao Z."/>
        </authorList>
    </citation>
    <scope>NUCLEOTIDE SEQUENCE [LARGE SCALE GENOMIC DNA]</scope>
    <source>
        <strain evidence="2 3">HN897</strain>
    </source>
</reference>
<protein>
    <recommendedName>
        <fullName evidence="1">MaoC-like domain-containing protein</fullName>
    </recommendedName>
</protein>
<dbReference type="PANTHER" id="PTHR43841">
    <property type="entry name" value="3-HYDROXYACYL-THIOESTER DEHYDRATASE HTDX-RELATED"/>
    <property type="match status" value="1"/>
</dbReference>
<name>A0A7Z2YD66_9VIBR</name>
<accession>A0A7Z2YD66</accession>
<dbReference type="SUPFAM" id="SSF54637">
    <property type="entry name" value="Thioesterase/thiol ester dehydrase-isomerase"/>
    <property type="match status" value="2"/>
</dbReference>
<dbReference type="EMBL" id="CP047475">
    <property type="protein sequence ID" value="QIA62987.1"/>
    <property type="molecule type" value="Genomic_DNA"/>
</dbReference>
<dbReference type="PRINTS" id="PR01483">
    <property type="entry name" value="FASYNTHASE"/>
</dbReference>
<evidence type="ECO:0000313" key="2">
    <source>
        <dbReference type="EMBL" id="QIA62987.1"/>
    </source>
</evidence>
<dbReference type="Gene3D" id="3.10.129.10">
    <property type="entry name" value="Hotdog Thioesterase"/>
    <property type="match status" value="1"/>
</dbReference>
<dbReference type="KEGG" id="vas:GT360_05410"/>
<feature type="domain" description="MaoC-like" evidence="1">
    <location>
        <begin position="162"/>
        <end position="245"/>
    </location>
</feature>
<dbReference type="RefSeq" id="WP_164647886.1">
    <property type="nucleotide sequence ID" value="NZ_CP047475.1"/>
</dbReference>
<dbReference type="InterPro" id="IPR003965">
    <property type="entry name" value="Fatty_acid_synthase"/>
</dbReference>
<dbReference type="InterPro" id="IPR002539">
    <property type="entry name" value="MaoC-like_dom"/>
</dbReference>
<evidence type="ECO:0000313" key="3">
    <source>
        <dbReference type="Proteomes" id="UP000464262"/>
    </source>
</evidence>
<evidence type="ECO:0000259" key="1">
    <source>
        <dbReference type="Pfam" id="PF01575"/>
    </source>
</evidence>
<dbReference type="GO" id="GO:0004312">
    <property type="term" value="F:fatty acid synthase activity"/>
    <property type="evidence" value="ECO:0007669"/>
    <property type="project" value="InterPro"/>
</dbReference>
<keyword evidence="3" id="KW-1185">Reference proteome</keyword>
<proteinExistence type="predicted"/>
<dbReference type="Proteomes" id="UP000464262">
    <property type="component" value="Chromosome 1"/>
</dbReference>
<dbReference type="Pfam" id="PF01575">
    <property type="entry name" value="MaoC_dehydratas"/>
    <property type="match status" value="1"/>
</dbReference>
<dbReference type="PANTHER" id="PTHR43841:SF3">
    <property type="entry name" value="(3R)-HYDROXYACYL-ACP DEHYDRATASE SUBUNIT HADB"/>
    <property type="match status" value="1"/>
</dbReference>